<name>A0AAD4NJ14_9BILA</name>
<comment type="caution">
    <text evidence="1">The sequence shown here is derived from an EMBL/GenBank/DDBJ whole genome shotgun (WGS) entry which is preliminary data.</text>
</comment>
<protein>
    <submittedName>
        <fullName evidence="1">Uncharacterized protein</fullName>
    </submittedName>
</protein>
<gene>
    <name evidence="1" type="ORF">DdX_01326</name>
</gene>
<evidence type="ECO:0000313" key="2">
    <source>
        <dbReference type="Proteomes" id="UP001201812"/>
    </source>
</evidence>
<dbReference type="Proteomes" id="UP001201812">
    <property type="component" value="Unassembled WGS sequence"/>
</dbReference>
<reference evidence="1" key="1">
    <citation type="submission" date="2022-01" db="EMBL/GenBank/DDBJ databases">
        <title>Genome Sequence Resource for Two Populations of Ditylenchus destructor, the Migratory Endoparasitic Phytonematode.</title>
        <authorList>
            <person name="Zhang H."/>
            <person name="Lin R."/>
            <person name="Xie B."/>
        </authorList>
    </citation>
    <scope>NUCLEOTIDE SEQUENCE</scope>
    <source>
        <strain evidence="1">BazhouSP</strain>
    </source>
</reference>
<proteinExistence type="predicted"/>
<keyword evidence="2" id="KW-1185">Reference proteome</keyword>
<accession>A0AAD4NJ14</accession>
<evidence type="ECO:0000313" key="1">
    <source>
        <dbReference type="EMBL" id="KAI1729106.1"/>
    </source>
</evidence>
<dbReference type="AlphaFoldDB" id="A0AAD4NJ14"/>
<sequence length="170" mass="18882">MPWVLPDNRMSVQVEGETKHFSWFSPSPKPLAKSDQMLSKTAKKCSARSAVIYVIFTMAMSTNGANSWGSSEGDSESRQKHERSAILSRFGRAGNSAVLSRYGKRSPQIVPHSMESPLLNMPSSPPSIRIASLTSQSPKTFELSSNHLFLCRQPFNDILRCLPYSSMDII</sequence>
<organism evidence="1 2">
    <name type="scientific">Ditylenchus destructor</name>
    <dbReference type="NCBI Taxonomy" id="166010"/>
    <lineage>
        <taxon>Eukaryota</taxon>
        <taxon>Metazoa</taxon>
        <taxon>Ecdysozoa</taxon>
        <taxon>Nematoda</taxon>
        <taxon>Chromadorea</taxon>
        <taxon>Rhabditida</taxon>
        <taxon>Tylenchina</taxon>
        <taxon>Tylenchomorpha</taxon>
        <taxon>Sphaerularioidea</taxon>
        <taxon>Anguinidae</taxon>
        <taxon>Anguininae</taxon>
        <taxon>Ditylenchus</taxon>
    </lineage>
</organism>
<dbReference type="EMBL" id="JAKKPZ010000001">
    <property type="protein sequence ID" value="KAI1729106.1"/>
    <property type="molecule type" value="Genomic_DNA"/>
</dbReference>